<evidence type="ECO:0000256" key="6">
    <source>
        <dbReference type="ARBA" id="ARBA00023229"/>
    </source>
</evidence>
<feature type="binding site" evidence="8">
    <location>
        <position position="44"/>
    </location>
    <ligand>
        <name>a divalent metal cation</name>
        <dbReference type="ChEBI" id="CHEBI:60240"/>
    </ligand>
</feature>
<comment type="subunit">
    <text evidence="8">Homotrimer.</text>
</comment>
<dbReference type="PANTHER" id="PTHR43181">
    <property type="entry name" value="2-C-METHYL-D-ERYTHRITOL 2,4-CYCLODIPHOSPHATE SYNTHASE, CHLOROPLASTIC"/>
    <property type="match status" value="1"/>
</dbReference>
<evidence type="ECO:0000256" key="1">
    <source>
        <dbReference type="ARBA" id="ARBA00000200"/>
    </source>
</evidence>
<feature type="domain" description="2-C-methyl-D-erythritol 2,4-cyclodiphosphate synthase" evidence="10">
    <location>
        <begin position="3"/>
        <end position="156"/>
    </location>
</feature>
<dbReference type="InterPro" id="IPR003526">
    <property type="entry name" value="MECDP_synthase"/>
</dbReference>
<feature type="binding site" evidence="8">
    <location>
        <position position="141"/>
    </location>
    <ligand>
        <name>4-CDP-2-C-methyl-D-erythritol 2-phosphate</name>
        <dbReference type="ChEBI" id="CHEBI:57919"/>
    </ligand>
</feature>
<comment type="caution">
    <text evidence="11">The sequence shown here is derived from an EMBL/GenBank/DDBJ whole genome shotgun (WGS) entry which is preliminary data.</text>
</comment>
<dbReference type="GO" id="GO:0019288">
    <property type="term" value="P:isopentenyl diphosphate biosynthetic process, methylerythritol 4-phosphate pathway"/>
    <property type="evidence" value="ECO:0007669"/>
    <property type="project" value="UniProtKB-UniRule"/>
</dbReference>
<evidence type="ECO:0000313" key="12">
    <source>
        <dbReference type="Proteomes" id="UP000627292"/>
    </source>
</evidence>
<reference evidence="11" key="1">
    <citation type="journal article" date="2014" name="Int. J. Syst. Evol. Microbiol.">
        <title>Complete genome sequence of Corynebacterium casei LMG S-19264T (=DSM 44701T), isolated from a smear-ripened cheese.</title>
        <authorList>
            <consortium name="US DOE Joint Genome Institute (JGI-PGF)"/>
            <person name="Walter F."/>
            <person name="Albersmeier A."/>
            <person name="Kalinowski J."/>
            <person name="Ruckert C."/>
        </authorList>
    </citation>
    <scope>NUCLEOTIDE SEQUENCE</scope>
    <source>
        <strain evidence="11">CGMCC 1.15290</strain>
    </source>
</reference>
<feature type="binding site" evidence="8">
    <location>
        <begin position="36"/>
        <end position="37"/>
    </location>
    <ligand>
        <name>4-CDP-2-C-methyl-D-erythritol 2-phosphate</name>
        <dbReference type="ChEBI" id="CHEBI:57919"/>
    </ligand>
</feature>
<dbReference type="GO" id="GO:0016114">
    <property type="term" value="P:terpenoid biosynthetic process"/>
    <property type="evidence" value="ECO:0007669"/>
    <property type="project" value="InterPro"/>
</dbReference>
<comment type="function">
    <text evidence="8">Involved in the biosynthesis of isopentenyl diphosphate (IPP) and dimethylallyl diphosphate (DMAPP), two major building blocks of isoprenoid compounds. Catalyzes the conversion of 4-diphosphocytidyl-2-C-methyl-D-erythritol 2-phosphate (CDP-ME2P) to 2-C-methyl-D-erythritol 2,4-cyclodiphosphate (ME-CPP) with a corresponding release of cytidine 5-monophosphate (CMP).</text>
</comment>
<feature type="site" description="Transition state stabilizer" evidence="8">
    <location>
        <position position="135"/>
    </location>
</feature>
<gene>
    <name evidence="8 11" type="primary">ispF</name>
    <name evidence="11" type="ORF">GCM10011379_50030</name>
</gene>
<comment type="pathway">
    <text evidence="2 8">Isoprenoid biosynthesis; isopentenyl diphosphate biosynthesis via DXP pathway; isopentenyl diphosphate from 1-deoxy-D-xylulose 5-phosphate: step 4/6.</text>
</comment>
<dbReference type="FunFam" id="3.30.1330.50:FF:000001">
    <property type="entry name" value="2-C-methyl-D-erythritol 2,4-cyclodiphosphate synthase"/>
    <property type="match status" value="1"/>
</dbReference>
<evidence type="ECO:0000259" key="10">
    <source>
        <dbReference type="Pfam" id="PF02542"/>
    </source>
</evidence>
<evidence type="ECO:0000256" key="5">
    <source>
        <dbReference type="ARBA" id="ARBA00022723"/>
    </source>
</evidence>
<feature type="binding site" evidence="8">
    <location>
        <position position="144"/>
    </location>
    <ligand>
        <name>4-CDP-2-C-methyl-D-erythritol 2-phosphate</name>
        <dbReference type="ChEBI" id="CHEBI:57919"/>
    </ligand>
</feature>
<feature type="binding site" evidence="8">
    <location>
        <begin position="10"/>
        <end position="12"/>
    </location>
    <ligand>
        <name>4-CDP-2-C-methyl-D-erythritol 2-phosphate</name>
        <dbReference type="ChEBI" id="CHEBI:57919"/>
    </ligand>
</feature>
<dbReference type="NCBIfam" id="TIGR00151">
    <property type="entry name" value="ispF"/>
    <property type="match status" value="1"/>
</dbReference>
<dbReference type="RefSeq" id="WP_188957666.1">
    <property type="nucleotide sequence ID" value="NZ_BMIB01000005.1"/>
</dbReference>
<keyword evidence="7 8" id="KW-0456">Lyase</keyword>
<dbReference type="AlphaFoldDB" id="A0A917N0C9"/>
<feature type="site" description="Transition state stabilizer" evidence="8">
    <location>
        <position position="36"/>
    </location>
</feature>
<evidence type="ECO:0000256" key="3">
    <source>
        <dbReference type="ARBA" id="ARBA00008480"/>
    </source>
</evidence>
<evidence type="ECO:0000256" key="9">
    <source>
        <dbReference type="RuleBase" id="RU004395"/>
    </source>
</evidence>
<dbReference type="EC" id="4.6.1.12" evidence="4 8"/>
<feature type="binding site" evidence="8">
    <location>
        <begin position="134"/>
        <end position="137"/>
    </location>
    <ligand>
        <name>4-CDP-2-C-methyl-D-erythritol 2-phosphate</name>
        <dbReference type="ChEBI" id="CHEBI:57919"/>
    </ligand>
</feature>
<dbReference type="PROSITE" id="PS01350">
    <property type="entry name" value="ISPF"/>
    <property type="match status" value="1"/>
</dbReference>
<dbReference type="Pfam" id="PF02542">
    <property type="entry name" value="YgbB"/>
    <property type="match status" value="1"/>
</dbReference>
<dbReference type="EMBL" id="BMIB01000005">
    <property type="protein sequence ID" value="GGH79924.1"/>
    <property type="molecule type" value="Genomic_DNA"/>
</dbReference>
<dbReference type="Gene3D" id="3.30.1330.50">
    <property type="entry name" value="2-C-methyl-D-erythritol 2,4-cyclodiphosphate synthase"/>
    <property type="match status" value="1"/>
</dbReference>
<keyword evidence="6 8" id="KW-0414">Isoprene biosynthesis</keyword>
<feature type="binding site" evidence="8">
    <location>
        <position position="10"/>
    </location>
    <ligand>
        <name>a divalent metal cation</name>
        <dbReference type="ChEBI" id="CHEBI:60240"/>
    </ligand>
</feature>
<feature type="binding site" evidence="8">
    <location>
        <position position="12"/>
    </location>
    <ligand>
        <name>a divalent metal cation</name>
        <dbReference type="ChEBI" id="CHEBI:60240"/>
    </ligand>
</feature>
<evidence type="ECO:0000256" key="2">
    <source>
        <dbReference type="ARBA" id="ARBA00004709"/>
    </source>
</evidence>
<evidence type="ECO:0000313" key="11">
    <source>
        <dbReference type="EMBL" id="GGH79924.1"/>
    </source>
</evidence>
<accession>A0A917N0C9</accession>
<dbReference type="InterPro" id="IPR036571">
    <property type="entry name" value="MECDP_synthase_sf"/>
</dbReference>
<dbReference type="Proteomes" id="UP000627292">
    <property type="component" value="Unassembled WGS sequence"/>
</dbReference>
<comment type="cofactor">
    <cofactor evidence="8">
        <name>a divalent metal cation</name>
        <dbReference type="ChEBI" id="CHEBI:60240"/>
    </cofactor>
    <text evidence="8">Binds 1 divalent metal cation per subunit.</text>
</comment>
<name>A0A917N0C9_9BACT</name>
<dbReference type="InterPro" id="IPR020555">
    <property type="entry name" value="MECDP_synthase_CS"/>
</dbReference>
<comment type="catalytic activity">
    <reaction evidence="1 8 9">
        <text>4-CDP-2-C-methyl-D-erythritol 2-phosphate = 2-C-methyl-D-erythritol 2,4-cyclic diphosphate + CMP</text>
        <dbReference type="Rhea" id="RHEA:23864"/>
        <dbReference type="ChEBI" id="CHEBI:57919"/>
        <dbReference type="ChEBI" id="CHEBI:58483"/>
        <dbReference type="ChEBI" id="CHEBI:60377"/>
        <dbReference type="EC" id="4.6.1.12"/>
    </reaction>
</comment>
<dbReference type="PANTHER" id="PTHR43181:SF1">
    <property type="entry name" value="2-C-METHYL-D-ERYTHRITOL 2,4-CYCLODIPHOSPHATE SYNTHASE, CHLOROPLASTIC"/>
    <property type="match status" value="1"/>
</dbReference>
<feature type="binding site" evidence="8">
    <location>
        <begin position="58"/>
        <end position="60"/>
    </location>
    <ligand>
        <name>4-CDP-2-C-methyl-D-erythritol 2-phosphate</name>
        <dbReference type="ChEBI" id="CHEBI:57919"/>
    </ligand>
</feature>
<protein>
    <recommendedName>
        <fullName evidence="4 8">2-C-methyl-D-erythritol 2,4-cyclodiphosphate synthase</fullName>
        <shortName evidence="8">MECDP-synthase</shortName>
        <shortName evidence="8">MECPP-synthase</shortName>
        <shortName evidence="8">MECPS</shortName>
        <ecNumber evidence="4 8">4.6.1.12</ecNumber>
    </recommendedName>
</protein>
<proteinExistence type="inferred from homology"/>
<sequence length="159" mass="16941">MTIRIGSGVDFHQLAEGRELWLGGILVPHSKGAVGHSDADVLLHAICDAMLGAACLGDIGVHFPDTSMEFKGIDSKILLQRTSKLIKDEGYEVVNIDSTLCLQAPKIKPFVPQMQEAIAGILGITVKDVSIKATTTEQLGFVGREEGVVAYASVLLRGV</sequence>
<evidence type="ECO:0000256" key="7">
    <source>
        <dbReference type="ARBA" id="ARBA00023239"/>
    </source>
</evidence>
<keyword evidence="5 8" id="KW-0479">Metal-binding</keyword>
<evidence type="ECO:0000256" key="8">
    <source>
        <dbReference type="HAMAP-Rule" id="MF_00107"/>
    </source>
</evidence>
<dbReference type="GO" id="GO:0046872">
    <property type="term" value="F:metal ion binding"/>
    <property type="evidence" value="ECO:0007669"/>
    <property type="project" value="UniProtKB-KW"/>
</dbReference>
<dbReference type="CDD" id="cd00554">
    <property type="entry name" value="MECDP_synthase"/>
    <property type="match status" value="1"/>
</dbReference>
<dbReference type="SUPFAM" id="SSF69765">
    <property type="entry name" value="IpsF-like"/>
    <property type="match status" value="1"/>
</dbReference>
<comment type="similarity">
    <text evidence="3 8 9">Belongs to the IspF family.</text>
</comment>
<reference evidence="11" key="2">
    <citation type="submission" date="2020-09" db="EMBL/GenBank/DDBJ databases">
        <authorList>
            <person name="Sun Q."/>
            <person name="Zhou Y."/>
        </authorList>
    </citation>
    <scope>NUCLEOTIDE SEQUENCE</scope>
    <source>
        <strain evidence="11">CGMCC 1.15290</strain>
    </source>
</reference>
<dbReference type="GO" id="GO:0008685">
    <property type="term" value="F:2-C-methyl-D-erythritol 2,4-cyclodiphosphate synthase activity"/>
    <property type="evidence" value="ECO:0007669"/>
    <property type="project" value="UniProtKB-UniRule"/>
</dbReference>
<evidence type="ECO:0000256" key="4">
    <source>
        <dbReference type="ARBA" id="ARBA00012579"/>
    </source>
</evidence>
<organism evidence="11 12">
    <name type="scientific">Filimonas zeae</name>
    <dbReference type="NCBI Taxonomy" id="1737353"/>
    <lineage>
        <taxon>Bacteria</taxon>
        <taxon>Pseudomonadati</taxon>
        <taxon>Bacteroidota</taxon>
        <taxon>Chitinophagia</taxon>
        <taxon>Chitinophagales</taxon>
        <taxon>Chitinophagaceae</taxon>
        <taxon>Filimonas</taxon>
    </lineage>
</organism>
<comment type="caution">
    <text evidence="8">Lacks conserved residue(s) required for the propagation of feature annotation.</text>
</comment>
<keyword evidence="12" id="KW-1185">Reference proteome</keyword>
<dbReference type="HAMAP" id="MF_00107">
    <property type="entry name" value="IspF"/>
    <property type="match status" value="1"/>
</dbReference>